<dbReference type="EMBL" id="FXBL01000004">
    <property type="protein sequence ID" value="SMH38039.1"/>
    <property type="molecule type" value="Genomic_DNA"/>
</dbReference>
<dbReference type="FunFam" id="3.40.50.720:FF:000084">
    <property type="entry name" value="Short-chain dehydrogenase reductase"/>
    <property type="match status" value="1"/>
</dbReference>
<dbReference type="GO" id="GO:0048038">
    <property type="term" value="F:quinone binding"/>
    <property type="evidence" value="ECO:0007669"/>
    <property type="project" value="TreeGrafter"/>
</dbReference>
<dbReference type="AlphaFoldDB" id="A0A1X7NLX2"/>
<comment type="similarity">
    <text evidence="1">Belongs to the short-chain dehydrogenases/reductases (SDR) family.</text>
</comment>
<evidence type="ECO:0000256" key="2">
    <source>
        <dbReference type="ARBA" id="ARBA00023002"/>
    </source>
</evidence>
<dbReference type="InterPro" id="IPR036291">
    <property type="entry name" value="NAD(P)-bd_dom_sf"/>
</dbReference>
<reference evidence="3 4" key="1">
    <citation type="submission" date="2017-04" db="EMBL/GenBank/DDBJ databases">
        <authorList>
            <person name="Afonso C.L."/>
            <person name="Miller P.J."/>
            <person name="Scott M.A."/>
            <person name="Spackman E."/>
            <person name="Goraichik I."/>
            <person name="Dimitrov K.M."/>
            <person name="Suarez D.L."/>
            <person name="Swayne D.E."/>
        </authorList>
    </citation>
    <scope>NUCLEOTIDE SEQUENCE [LARGE SCALE GENOMIC DNA]</scope>
    <source>
        <strain evidence="3 4">B5P</strain>
    </source>
</reference>
<gene>
    <name evidence="3" type="ORF">SAMN02982922_2006</name>
</gene>
<organism evidence="3 4">
    <name type="scientific">Mesorhizobium australicum</name>
    <dbReference type="NCBI Taxonomy" id="536018"/>
    <lineage>
        <taxon>Bacteria</taxon>
        <taxon>Pseudomonadati</taxon>
        <taxon>Pseudomonadota</taxon>
        <taxon>Alphaproteobacteria</taxon>
        <taxon>Hyphomicrobiales</taxon>
        <taxon>Phyllobacteriaceae</taxon>
        <taxon>Mesorhizobium</taxon>
    </lineage>
</organism>
<keyword evidence="2" id="KW-0560">Oxidoreductase</keyword>
<dbReference type="SUPFAM" id="SSF51735">
    <property type="entry name" value="NAD(P)-binding Rossmann-fold domains"/>
    <property type="match status" value="1"/>
</dbReference>
<accession>A0A1X7NLX2</accession>
<evidence type="ECO:0000313" key="3">
    <source>
        <dbReference type="EMBL" id="SMH38039.1"/>
    </source>
</evidence>
<sequence>MSGFVGRNAIVTGAKGDIGRSIAEDLARRGVNVWGVDIGFQEQLAPQPLGSGTIASMPLDVTDSAAVRAAFSQIEQQAGPTSLLVNAAGGPGKVRAPVDQVEDVDWHKVVTLNLDGLFYCCRQAARSMKAAGGGAIVNVSSGAGRTYTRTGVQAYAAAKAGVIGLTRQLARELGPFGVRVNCVAPGLVAVAATREEIESIPSETMSAHLGNIALGRLGRPDDLVGPVLFFLGEDASFVTGQTISVDGGSIMLG</sequence>
<evidence type="ECO:0000313" key="4">
    <source>
        <dbReference type="Proteomes" id="UP000193083"/>
    </source>
</evidence>
<evidence type="ECO:0000256" key="1">
    <source>
        <dbReference type="ARBA" id="ARBA00006484"/>
    </source>
</evidence>
<dbReference type="InterPro" id="IPR002347">
    <property type="entry name" value="SDR_fam"/>
</dbReference>
<dbReference type="Pfam" id="PF13561">
    <property type="entry name" value="adh_short_C2"/>
    <property type="match status" value="1"/>
</dbReference>
<dbReference type="PANTHER" id="PTHR42760:SF133">
    <property type="entry name" value="3-OXOACYL-[ACYL-CARRIER-PROTEIN] REDUCTASE"/>
    <property type="match status" value="1"/>
</dbReference>
<proteinExistence type="inferred from homology"/>
<dbReference type="Proteomes" id="UP000193083">
    <property type="component" value="Unassembled WGS sequence"/>
</dbReference>
<dbReference type="CDD" id="cd05233">
    <property type="entry name" value="SDR_c"/>
    <property type="match status" value="1"/>
</dbReference>
<keyword evidence="4" id="KW-1185">Reference proteome</keyword>
<dbReference type="PRINTS" id="PR00081">
    <property type="entry name" value="GDHRDH"/>
</dbReference>
<dbReference type="GO" id="GO:0006633">
    <property type="term" value="P:fatty acid biosynthetic process"/>
    <property type="evidence" value="ECO:0007669"/>
    <property type="project" value="TreeGrafter"/>
</dbReference>
<dbReference type="PRINTS" id="PR00080">
    <property type="entry name" value="SDRFAMILY"/>
</dbReference>
<dbReference type="PANTHER" id="PTHR42760">
    <property type="entry name" value="SHORT-CHAIN DEHYDROGENASES/REDUCTASES FAMILY MEMBER"/>
    <property type="match status" value="1"/>
</dbReference>
<protein>
    <submittedName>
        <fullName evidence="3">3-oxoacyl-[acyl-carrier protein] reductase</fullName>
    </submittedName>
</protein>
<dbReference type="GO" id="GO:0016616">
    <property type="term" value="F:oxidoreductase activity, acting on the CH-OH group of donors, NAD or NADP as acceptor"/>
    <property type="evidence" value="ECO:0007669"/>
    <property type="project" value="TreeGrafter"/>
</dbReference>
<name>A0A1X7NLX2_9HYPH</name>
<dbReference type="Gene3D" id="3.40.50.720">
    <property type="entry name" value="NAD(P)-binding Rossmann-like Domain"/>
    <property type="match status" value="1"/>
</dbReference>
<dbReference type="RefSeq" id="WP_176247480.1">
    <property type="nucleotide sequence ID" value="NZ_FXBL01000004.1"/>
</dbReference>